<proteinExistence type="predicted"/>
<keyword evidence="2" id="KW-1185">Reference proteome</keyword>
<organism evidence="1 2">
    <name type="scientific">Mythimna loreyi</name>
    <dbReference type="NCBI Taxonomy" id="667449"/>
    <lineage>
        <taxon>Eukaryota</taxon>
        <taxon>Metazoa</taxon>
        <taxon>Ecdysozoa</taxon>
        <taxon>Arthropoda</taxon>
        <taxon>Hexapoda</taxon>
        <taxon>Insecta</taxon>
        <taxon>Pterygota</taxon>
        <taxon>Neoptera</taxon>
        <taxon>Endopterygota</taxon>
        <taxon>Lepidoptera</taxon>
        <taxon>Glossata</taxon>
        <taxon>Ditrysia</taxon>
        <taxon>Noctuoidea</taxon>
        <taxon>Noctuidae</taxon>
        <taxon>Noctuinae</taxon>
        <taxon>Hadenini</taxon>
        <taxon>Mythimna</taxon>
    </lineage>
</organism>
<accession>A0ACC2Q8V1</accession>
<reference evidence="1" key="1">
    <citation type="submission" date="2023-03" db="EMBL/GenBank/DDBJ databases">
        <title>Chromosome-level genomes of two armyworms, Mythimna separata and Mythimna loreyi, provide insights into the biosynthesis and reception of sex pheromones.</title>
        <authorList>
            <person name="Zhao H."/>
        </authorList>
    </citation>
    <scope>NUCLEOTIDE SEQUENCE</scope>
    <source>
        <strain evidence="1">BeijingLab</strain>
    </source>
</reference>
<name>A0ACC2Q8V1_9NEOP</name>
<evidence type="ECO:0000313" key="1">
    <source>
        <dbReference type="EMBL" id="KAJ8711620.1"/>
    </source>
</evidence>
<dbReference type="Proteomes" id="UP001231649">
    <property type="component" value="Chromosome 22"/>
</dbReference>
<comment type="caution">
    <text evidence="1">The sequence shown here is derived from an EMBL/GenBank/DDBJ whole genome shotgun (WGS) entry which is preliminary data.</text>
</comment>
<dbReference type="EMBL" id="CM056798">
    <property type="protein sequence ID" value="KAJ8711620.1"/>
    <property type="molecule type" value="Genomic_DNA"/>
</dbReference>
<sequence>MNVMGPSAQASSIFFKAQKIFKLLTYLNLTGFLWPQPAVIKDGYTADFVIVGGGTAGCIIASNLARQKVKVLLIEAGGQPAFETQLARLFPLAKNTDYDWNFTSVRDEIKHQYQKGEKTHLLQGKVLGGTSQVNFMWYGMGNPKDYQEWADITNDPSWSYKELFPLIKRNEKLIDKQILNSPDVVFHGTKGRMKIKKYHSKMNDGFFEAYRELGYNVVNDINPNHTLGYTNTYFTISDQKRKSTAYIFLSPEKDNPYLKVMYNSLATKIVFDKNKRATGVQVLTEDKKLITVNAKKEIIVTAGAIKSPHLLMLSGIGPKDHLEDKRIKVISDLPVGQNFLDQPSGLVVHKMEEAVTVRPPNPYKFPAYIIEGRVAIKKYQSRADYQVFHGVIEPSYFLILCNFVFTFKDELCDRFYKKKEDRKVNLIGINLLYAESRGELLLNSTDPEDSPLIDPGYYSKKRDLERHAEYLEHYNTIVDSSYYKRIDAKFIDPELETCRGLKIGSKDYWKCYVQGMVSTFHNYAGTCAMGSVVDSELRVKGVKNLRVADASVMPAHIGSNLQGTVMVIAQKLTDMLANDYDLCYM</sequence>
<protein>
    <submittedName>
        <fullName evidence="1">Uncharacterized protein</fullName>
    </submittedName>
</protein>
<evidence type="ECO:0000313" key="2">
    <source>
        <dbReference type="Proteomes" id="UP001231649"/>
    </source>
</evidence>
<gene>
    <name evidence="1" type="ORF">PYW08_008574</name>
</gene>